<feature type="binding site" evidence="2">
    <location>
        <begin position="180"/>
        <end position="187"/>
    </location>
    <ligand>
        <name>ATP</name>
        <dbReference type="ChEBI" id="CHEBI:30616"/>
    </ligand>
</feature>
<evidence type="ECO:0000256" key="3">
    <source>
        <dbReference type="PIRSR" id="PIRSR640198-3"/>
    </source>
</evidence>
<accession>A0AAW3NBS5</accession>
<name>A0AAW3NBS5_9BURK</name>
<dbReference type="InterPro" id="IPR040198">
    <property type="entry name" value="Fido_containing"/>
</dbReference>
<keyword evidence="2" id="KW-0067">ATP-binding</keyword>
<dbReference type="InterPro" id="IPR036597">
    <property type="entry name" value="Fido-like_dom_sf"/>
</dbReference>
<feature type="binding site" evidence="2">
    <location>
        <begin position="212"/>
        <end position="213"/>
    </location>
    <ligand>
        <name>ATP</name>
        <dbReference type="ChEBI" id="CHEBI:30616"/>
    </ligand>
</feature>
<protein>
    <submittedName>
        <fullName evidence="5">Cell filamentation protein Fic</fullName>
    </submittedName>
</protein>
<dbReference type="PROSITE" id="PS51459">
    <property type="entry name" value="FIDO"/>
    <property type="match status" value="1"/>
</dbReference>
<feature type="site" description="Important for autoinhibition of adenylyltransferase activity" evidence="3">
    <location>
        <position position="49"/>
    </location>
</feature>
<sequence>MPNQTAALLNTIDADKATIDAARPLPQHTVASLREKLLLEWTYHSNAIEGNTLTLRETKVVLEGITVGGKSLREHFEAANHRDAIVYVEDIVSKAEALSEWQIRNIHSLVLKGIDVEEAGRYRRENVVIAGASTTPPDFMHLPVDMAALIDWYEKAGAMHTVQRAAELHTRFVKIHPFVDGKGQTGRLLLNFELMKAGYPPAIIRKEDRLAYYDSLDKACVSGDYADITRLVAESVQRSLDTYLDVLGLRHAPAPDTNPPSSGFRM</sequence>
<dbReference type="PANTHER" id="PTHR13504">
    <property type="entry name" value="FIDO DOMAIN-CONTAINING PROTEIN DDB_G0283145"/>
    <property type="match status" value="1"/>
</dbReference>
<reference evidence="5 6" key="1">
    <citation type="submission" date="2015-11" db="EMBL/GenBank/DDBJ databases">
        <title>Expanding the genomic diversity of Burkholderia species for the development of highly accurate diagnostics.</title>
        <authorList>
            <person name="Sahl J."/>
            <person name="Keim P."/>
            <person name="Wagner D."/>
        </authorList>
    </citation>
    <scope>NUCLEOTIDE SEQUENCE [LARGE SCALE GENOMIC DNA]</scope>
    <source>
        <strain evidence="5 6">MSMB1137WGS</strain>
    </source>
</reference>
<dbReference type="PANTHER" id="PTHR13504:SF38">
    <property type="entry name" value="FIDO DOMAIN-CONTAINING PROTEIN"/>
    <property type="match status" value="1"/>
</dbReference>
<evidence type="ECO:0000313" key="6">
    <source>
        <dbReference type="Proteomes" id="UP000056732"/>
    </source>
</evidence>
<dbReference type="GO" id="GO:0005524">
    <property type="term" value="F:ATP binding"/>
    <property type="evidence" value="ECO:0007669"/>
    <property type="project" value="UniProtKB-KW"/>
</dbReference>
<comment type="caution">
    <text evidence="5">The sequence shown here is derived from an EMBL/GenBank/DDBJ whole genome shotgun (WGS) entry which is preliminary data.</text>
</comment>
<feature type="domain" description="Fido" evidence="4">
    <location>
        <begin position="98"/>
        <end position="234"/>
    </location>
</feature>
<dbReference type="Pfam" id="PF02661">
    <property type="entry name" value="Fic"/>
    <property type="match status" value="1"/>
</dbReference>
<proteinExistence type="predicted"/>
<organism evidence="5 6">
    <name type="scientific">Burkholderia ubonensis</name>
    <dbReference type="NCBI Taxonomy" id="101571"/>
    <lineage>
        <taxon>Bacteria</taxon>
        <taxon>Pseudomonadati</taxon>
        <taxon>Pseudomonadota</taxon>
        <taxon>Betaproteobacteria</taxon>
        <taxon>Burkholderiales</taxon>
        <taxon>Burkholderiaceae</taxon>
        <taxon>Burkholderia</taxon>
        <taxon>Burkholderia cepacia complex</taxon>
    </lineage>
</organism>
<dbReference type="RefSeq" id="WP_059931268.1">
    <property type="nucleotide sequence ID" value="NZ_LPDO01000099.1"/>
</dbReference>
<gene>
    <name evidence="5" type="ORF">WK53_11820</name>
</gene>
<dbReference type="Gene3D" id="1.10.3290.10">
    <property type="entry name" value="Fido-like domain"/>
    <property type="match status" value="1"/>
</dbReference>
<evidence type="ECO:0000256" key="2">
    <source>
        <dbReference type="PIRSR" id="PIRSR640198-2"/>
    </source>
</evidence>
<evidence type="ECO:0000259" key="4">
    <source>
        <dbReference type="PROSITE" id="PS51459"/>
    </source>
</evidence>
<dbReference type="EMBL" id="LPDO01000099">
    <property type="protein sequence ID" value="KVT50108.1"/>
    <property type="molecule type" value="Genomic_DNA"/>
</dbReference>
<evidence type="ECO:0000256" key="1">
    <source>
        <dbReference type="PIRSR" id="PIRSR640198-1"/>
    </source>
</evidence>
<feature type="active site" evidence="1">
    <location>
        <position position="176"/>
    </location>
</feature>
<dbReference type="InterPro" id="IPR003812">
    <property type="entry name" value="Fido"/>
</dbReference>
<evidence type="ECO:0000313" key="5">
    <source>
        <dbReference type="EMBL" id="KVT50108.1"/>
    </source>
</evidence>
<dbReference type="AlphaFoldDB" id="A0AAW3NBS5"/>
<dbReference type="SUPFAM" id="SSF140931">
    <property type="entry name" value="Fic-like"/>
    <property type="match status" value="1"/>
</dbReference>
<dbReference type="Proteomes" id="UP000056732">
    <property type="component" value="Unassembled WGS sequence"/>
</dbReference>
<keyword evidence="2" id="KW-0547">Nucleotide-binding</keyword>